<evidence type="ECO:0000259" key="4">
    <source>
        <dbReference type="Pfam" id="PF06441"/>
    </source>
</evidence>
<gene>
    <name evidence="5" type="ORF">Clacol_003350</name>
</gene>
<dbReference type="GO" id="GO:0097176">
    <property type="term" value="P:epoxide metabolic process"/>
    <property type="evidence" value="ECO:0007669"/>
    <property type="project" value="TreeGrafter"/>
</dbReference>
<dbReference type="AlphaFoldDB" id="A0AAV5A7D3"/>
<organism evidence="5 6">
    <name type="scientific">Clathrus columnatus</name>
    <dbReference type="NCBI Taxonomy" id="1419009"/>
    <lineage>
        <taxon>Eukaryota</taxon>
        <taxon>Fungi</taxon>
        <taxon>Dikarya</taxon>
        <taxon>Basidiomycota</taxon>
        <taxon>Agaricomycotina</taxon>
        <taxon>Agaricomycetes</taxon>
        <taxon>Phallomycetidae</taxon>
        <taxon>Phallales</taxon>
        <taxon>Clathraceae</taxon>
        <taxon>Clathrus</taxon>
    </lineage>
</organism>
<keyword evidence="3" id="KW-0378">Hydrolase</keyword>
<dbReference type="PIRSF" id="PIRSF001112">
    <property type="entry name" value="Epoxide_hydrolase"/>
    <property type="match status" value="1"/>
</dbReference>
<dbReference type="SUPFAM" id="SSF53474">
    <property type="entry name" value="alpha/beta-Hydrolases"/>
    <property type="match status" value="2"/>
</dbReference>
<dbReference type="Pfam" id="PF06441">
    <property type="entry name" value="EHN"/>
    <property type="match status" value="1"/>
</dbReference>
<evidence type="ECO:0000256" key="2">
    <source>
        <dbReference type="ARBA" id="ARBA00022797"/>
    </source>
</evidence>
<dbReference type="GO" id="GO:0004301">
    <property type="term" value="F:epoxide hydrolase activity"/>
    <property type="evidence" value="ECO:0007669"/>
    <property type="project" value="TreeGrafter"/>
</dbReference>
<keyword evidence="2" id="KW-0058">Aromatic hydrocarbons catabolism</keyword>
<evidence type="ECO:0000256" key="1">
    <source>
        <dbReference type="ARBA" id="ARBA00010088"/>
    </source>
</evidence>
<proteinExistence type="inferred from homology"/>
<evidence type="ECO:0000313" key="5">
    <source>
        <dbReference type="EMBL" id="GJJ09128.1"/>
    </source>
</evidence>
<dbReference type="PANTHER" id="PTHR21661:SF35">
    <property type="entry name" value="EPOXIDE HYDROLASE"/>
    <property type="match status" value="1"/>
</dbReference>
<dbReference type="Proteomes" id="UP001050691">
    <property type="component" value="Unassembled WGS sequence"/>
</dbReference>
<sequence length="410" mass="46058">MTSRDLEIDTPKAINVEFPQESIILLKTFLKLTKLPKVPPINTTPAWKLGIDLTWLSQLKSTLESDAWQADKLLEAVNSWPNYLVRMKATDEADEEEFVDLHFMHIKSGKPNAIPLLMVHGWPGTSFSPTRCVGLTSLKRLTRQLAGTFWDFHKVIEPLTNPPAGQPAFDLILPSLPGYFLSTLPQRYNWTLVHIATLFHKLMTKILKYPNGLIAISYLRAVILGPAVNNDNAAFTEAELHALKRGQDFWETGRGYIEIQSTKPFTIGIAIATSPVALLTYIGEKMYMWSDPSKLDPVDVINNVVLYYLSGCFPTSVMIYHQGTAERNQMRALHNGEAQWKVKSKIGFTLFIPVPHTLQIVSAAPRAYIQAAGPLVFYKERSSGGHFAALDNPDGLVEDLREFLSSHWEN</sequence>
<dbReference type="InterPro" id="IPR029058">
    <property type="entry name" value="AB_hydrolase_fold"/>
</dbReference>
<name>A0AAV5A7D3_9AGAM</name>
<dbReference type="Gene3D" id="3.40.50.1820">
    <property type="entry name" value="alpha/beta hydrolase"/>
    <property type="match status" value="2"/>
</dbReference>
<evidence type="ECO:0000256" key="3">
    <source>
        <dbReference type="ARBA" id="ARBA00022801"/>
    </source>
</evidence>
<protein>
    <recommendedName>
        <fullName evidence="4">Epoxide hydrolase N-terminal domain-containing protein</fullName>
    </recommendedName>
</protein>
<keyword evidence="6" id="KW-1185">Reference proteome</keyword>
<evidence type="ECO:0000313" key="6">
    <source>
        <dbReference type="Proteomes" id="UP001050691"/>
    </source>
</evidence>
<dbReference type="EMBL" id="BPWL01000004">
    <property type="protein sequence ID" value="GJJ09128.1"/>
    <property type="molecule type" value="Genomic_DNA"/>
</dbReference>
<dbReference type="InterPro" id="IPR016292">
    <property type="entry name" value="Epoxide_hydrolase"/>
</dbReference>
<reference evidence="5" key="1">
    <citation type="submission" date="2021-10" db="EMBL/GenBank/DDBJ databases">
        <title>De novo Genome Assembly of Clathrus columnatus (Basidiomycota, Fungi) Using Illumina and Nanopore Sequence Data.</title>
        <authorList>
            <person name="Ogiso-Tanaka E."/>
            <person name="Itagaki H."/>
            <person name="Hosoya T."/>
            <person name="Hosaka K."/>
        </authorList>
    </citation>
    <scope>NUCLEOTIDE SEQUENCE</scope>
    <source>
        <strain evidence="5">MO-923</strain>
    </source>
</reference>
<dbReference type="InterPro" id="IPR010497">
    <property type="entry name" value="Epoxide_hydro_N"/>
</dbReference>
<comment type="caution">
    <text evidence="5">The sequence shown here is derived from an EMBL/GenBank/DDBJ whole genome shotgun (WGS) entry which is preliminary data.</text>
</comment>
<comment type="similarity">
    <text evidence="1">Belongs to the peptidase S33 family.</text>
</comment>
<feature type="domain" description="Epoxide hydrolase N-terminal" evidence="4">
    <location>
        <begin position="12"/>
        <end position="126"/>
    </location>
</feature>
<dbReference type="PANTHER" id="PTHR21661">
    <property type="entry name" value="EPOXIDE HYDROLASE 1-RELATED"/>
    <property type="match status" value="1"/>
</dbReference>
<accession>A0AAV5A7D3</accession>